<sequence length="181" mass="20773">MQDLEIQTSEQLWAWLAENHASPNSLRLVTWKAAHREKHVGREEVLDALIAHGWIDGRRFVVDADRTAQLISPRKQQAWSKSYKDRAERLRREGRMHAAGEAAIEAGRASGLWNFYDDVDALIVPEDLAAVLDHGKWDALAPSYRRNMLRWIKLAKTEATRRKRIDTVAAATREGRKLPQM</sequence>
<accession>A0A0W7WJM5</accession>
<evidence type="ECO:0000313" key="1">
    <source>
        <dbReference type="EMBL" id="KUF10813.1"/>
    </source>
</evidence>
<organism evidence="1 2">
    <name type="scientific">Pseudoponticoccus marisrubri</name>
    <dbReference type="NCBI Taxonomy" id="1685382"/>
    <lineage>
        <taxon>Bacteria</taxon>
        <taxon>Pseudomonadati</taxon>
        <taxon>Pseudomonadota</taxon>
        <taxon>Alphaproteobacteria</taxon>
        <taxon>Rhodobacterales</taxon>
        <taxon>Roseobacteraceae</taxon>
        <taxon>Pseudoponticoccus</taxon>
    </lineage>
</organism>
<protein>
    <recommendedName>
        <fullName evidence="3">Bacteriocin-protection protein</fullName>
    </recommendedName>
</protein>
<proteinExistence type="predicted"/>
<dbReference type="EMBL" id="LPXO01000005">
    <property type="protein sequence ID" value="KUF10813.1"/>
    <property type="molecule type" value="Genomic_DNA"/>
</dbReference>
<dbReference type="AlphaFoldDB" id="A0A0W7WJM5"/>
<reference evidence="1 2" key="1">
    <citation type="submission" date="2015-12" db="EMBL/GenBank/DDBJ databases">
        <authorList>
            <person name="Shamseldin A."/>
            <person name="Moawad H."/>
            <person name="Abd El-Rahim W.M."/>
            <person name="Sadowsky M.J."/>
        </authorList>
    </citation>
    <scope>NUCLEOTIDE SEQUENCE [LARGE SCALE GENOMIC DNA]</scope>
    <source>
        <strain evidence="1 2">SJ5A-1</strain>
    </source>
</reference>
<evidence type="ECO:0008006" key="3">
    <source>
        <dbReference type="Google" id="ProtNLM"/>
    </source>
</evidence>
<evidence type="ECO:0000313" key="2">
    <source>
        <dbReference type="Proteomes" id="UP000054396"/>
    </source>
</evidence>
<dbReference type="RefSeq" id="WP_058862098.1">
    <property type="nucleotide sequence ID" value="NZ_LPXO01000005.1"/>
</dbReference>
<name>A0A0W7WJM5_9RHOB</name>
<dbReference type="OrthoDB" id="9796999at2"/>
<keyword evidence="2" id="KW-1185">Reference proteome</keyword>
<dbReference type="Pfam" id="PF13376">
    <property type="entry name" value="OmdA"/>
    <property type="match status" value="1"/>
</dbReference>
<comment type="caution">
    <text evidence="1">The sequence shown here is derived from an EMBL/GenBank/DDBJ whole genome shotgun (WGS) entry which is preliminary data.</text>
</comment>
<dbReference type="Proteomes" id="UP000054396">
    <property type="component" value="Unassembled WGS sequence"/>
</dbReference>
<gene>
    <name evidence="1" type="ORF">AVJ23_10260</name>
</gene>